<name>A0A6A5BYJ7_NAEFO</name>
<dbReference type="Gene3D" id="1.25.40.20">
    <property type="entry name" value="Ankyrin repeat-containing domain"/>
    <property type="match status" value="1"/>
</dbReference>
<dbReference type="EMBL" id="VFQX01000023">
    <property type="protein sequence ID" value="KAF0979682.1"/>
    <property type="molecule type" value="Genomic_DNA"/>
</dbReference>
<dbReference type="OMA" id="EHENIWI"/>
<comment type="caution">
    <text evidence="2">The sequence shown here is derived from an EMBL/GenBank/DDBJ whole genome shotgun (WGS) entry which is preliminary data.</text>
</comment>
<dbReference type="GeneID" id="68108568"/>
<dbReference type="RefSeq" id="XP_044564395.1">
    <property type="nucleotide sequence ID" value="XM_044704137.1"/>
</dbReference>
<dbReference type="SUPFAM" id="SSF48403">
    <property type="entry name" value="Ankyrin repeat"/>
    <property type="match status" value="1"/>
</dbReference>
<evidence type="ECO:0000313" key="3">
    <source>
        <dbReference type="Proteomes" id="UP000444721"/>
    </source>
</evidence>
<proteinExistence type="predicted"/>
<organism evidence="2 3">
    <name type="scientific">Naegleria fowleri</name>
    <name type="common">Brain eating amoeba</name>
    <dbReference type="NCBI Taxonomy" id="5763"/>
    <lineage>
        <taxon>Eukaryota</taxon>
        <taxon>Discoba</taxon>
        <taxon>Heterolobosea</taxon>
        <taxon>Tetramitia</taxon>
        <taxon>Eutetramitia</taxon>
        <taxon>Vahlkampfiidae</taxon>
        <taxon>Naegleria</taxon>
    </lineage>
</organism>
<evidence type="ECO:0000256" key="1">
    <source>
        <dbReference type="SAM" id="MobiDB-lite"/>
    </source>
</evidence>
<gene>
    <name evidence="2" type="ORF">FDP41_001350</name>
</gene>
<evidence type="ECO:0000313" key="2">
    <source>
        <dbReference type="EMBL" id="KAF0979682.1"/>
    </source>
</evidence>
<dbReference type="InterPro" id="IPR036770">
    <property type="entry name" value="Ankyrin_rpt-contain_sf"/>
</dbReference>
<dbReference type="Proteomes" id="UP000444721">
    <property type="component" value="Unassembled WGS sequence"/>
</dbReference>
<protein>
    <submittedName>
        <fullName evidence="2">Uncharacterized protein</fullName>
    </submittedName>
</protein>
<dbReference type="VEuPathDB" id="AmoebaDB:FDP41_001350"/>
<reference evidence="2 3" key="1">
    <citation type="journal article" date="2019" name="Sci. Rep.">
        <title>Nanopore sequencing improves the draft genome of the human pathogenic amoeba Naegleria fowleri.</title>
        <authorList>
            <person name="Liechti N."/>
            <person name="Schurch N."/>
            <person name="Bruggmann R."/>
            <person name="Wittwer M."/>
        </authorList>
    </citation>
    <scope>NUCLEOTIDE SEQUENCE [LARGE SCALE GENOMIC DNA]</scope>
    <source>
        <strain evidence="2 3">ATCC 30894</strain>
    </source>
</reference>
<keyword evidence="3" id="KW-1185">Reference proteome</keyword>
<feature type="region of interest" description="Disordered" evidence="1">
    <location>
        <begin position="27"/>
        <end position="50"/>
    </location>
</feature>
<sequence length="955" mass="110479">MARTKQTARKSTGGGYRHYNGLWNISSLNKGRPSKKPKREWLVDDHGEKPHEITKKQIERALARATQNLHQNDKKHYDDDAFNVEQQQYEYVSDLTKLWIVQDQRRLLKSSSSESSSSCSDDDLENLSILLKDLPVDLKYDIIDFVPTFSKRLVFQDKTLQRNMQLVEINDPRNVFYHAFNPLDPDEIEKKRVHGCVYENDTIFITNHKKRLINREYAIRMKHSLLRHTTTLDMSTATERNTIVSFLTFIRAQRLYAEGRADMNDVLIYQDKTVIEALFLKPRLVKPISKYMAIDDDEEDAISMPVIPFNPAMQPIDKEDDNFGAFLVDSDESSKKNENGDESPVLDKVKSIWGSLSNDHQDHDISDTDIQMAIKKVLDMESNDDLPKRGKGKRLTGYRSFQKVTEEKEGDSQKAPKPTHIVYEDIIPFEMLAICSLYEPHNFQKTTDNVEEILEFIGENTTLQTIYLGQGHDVEVKIVLSCCKGLRKLSLVGWTSLYTPFFRKLDTLIEMPTLPKLSVIEFCGCLKDCLSSGNTSFLDQLLEKNPTVDNIVLSLMQFEEDELDDFDIFANKNIFIGEKNINSSGGNNHGMTISILNFIDYKPDVFASTISNIRAFKQDFSTLFSRWIGSYHYQEEHENIWILKVKDVLDVLFRDKLFPLECIPQKTFMRSELFEYTVYLANTYQNGRFFPGPITTTYSWFNVDTEFNNAVKAGLQVERTFEELIFGMTKDYLEDILNFLQAKYCHDAKSFDSILRYLFIYSLRIKADIDLFSRILRFIKKTVDKRDTNLIFSPVKCAISPHHLKAVKEEIDPSFSYISIPSAAFIFQTSFQCSALFLDIVPDHDLLYRNELGDTFLHIPLLFKEQLAIELALQRAPKLAHILNNESRSILHILSRTAENIPIIHRLISHYKADINLKDIYDMTPFDDLSDVSLEMIGDSFNLNPKNDPNSYHLY</sequence>
<dbReference type="VEuPathDB" id="AmoebaDB:NfTy_029940"/>
<dbReference type="AlphaFoldDB" id="A0A6A5BYJ7"/>
<feature type="compositionally biased region" description="Basic and acidic residues" evidence="1">
    <location>
        <begin position="39"/>
        <end position="50"/>
    </location>
</feature>
<dbReference type="OrthoDB" id="10358164at2759"/>
<dbReference type="VEuPathDB" id="AmoebaDB:NF0081610"/>
<accession>A0A6A5BYJ7</accession>